<organism evidence="6 8">
    <name type="scientific">Virgibacillus halodenitrificans</name>
    <name type="common">Bacillus halodenitrificans</name>
    <dbReference type="NCBI Taxonomy" id="1482"/>
    <lineage>
        <taxon>Bacteria</taxon>
        <taxon>Bacillati</taxon>
        <taxon>Bacillota</taxon>
        <taxon>Bacilli</taxon>
        <taxon>Bacillales</taxon>
        <taxon>Bacillaceae</taxon>
        <taxon>Virgibacillus</taxon>
    </lineage>
</organism>
<evidence type="ECO:0000259" key="5">
    <source>
        <dbReference type="SMART" id="SM00478"/>
    </source>
</evidence>
<evidence type="ECO:0000313" key="6">
    <source>
        <dbReference type="EMBL" id="APC49925.1"/>
    </source>
</evidence>
<name>A0AAC9J5V3_VIRHA</name>
<dbReference type="PANTHER" id="PTHR10359">
    <property type="entry name" value="A/G-SPECIFIC ADENINE GLYCOSYLASE/ENDONUCLEASE III"/>
    <property type="match status" value="1"/>
</dbReference>
<feature type="domain" description="HhH-GPD" evidence="5">
    <location>
        <begin position="36"/>
        <end position="191"/>
    </location>
</feature>
<dbReference type="GO" id="GO:0006284">
    <property type="term" value="P:base-excision repair"/>
    <property type="evidence" value="ECO:0007669"/>
    <property type="project" value="InterPro"/>
</dbReference>
<dbReference type="Proteomes" id="UP000621631">
    <property type="component" value="Unassembled WGS sequence"/>
</dbReference>
<dbReference type="GO" id="GO:0004519">
    <property type="term" value="F:endonuclease activity"/>
    <property type="evidence" value="ECO:0007669"/>
    <property type="project" value="UniProtKB-KW"/>
</dbReference>
<dbReference type="InterPro" id="IPR003265">
    <property type="entry name" value="HhH-GPD_domain"/>
</dbReference>
<dbReference type="Pfam" id="PF00730">
    <property type="entry name" value="HhH-GPD"/>
    <property type="match status" value="1"/>
</dbReference>
<sequence length="213" mass="25168">MSENYYDIYIKLLQRYGAQSWWPADTPFEMLIGSILVQNTSWRNVEKAMEQLKPFLSPEQIEKLTQEELARLIRPSGFFNVKAKRIKAFIAWFRLYDYEVENLKKRDREEIRNELLGINGIGRETADVMLLYAFDKPIFVVDAYARRIFYRLGNDMPVSYDGFRFILEKELPLDLLLMNEYHALLVEHAKVHCKSNPICNGCPLFDLCARRLE</sequence>
<evidence type="ECO:0000256" key="1">
    <source>
        <dbReference type="ARBA" id="ARBA00022485"/>
    </source>
</evidence>
<dbReference type="CDD" id="cd00056">
    <property type="entry name" value="ENDO3c"/>
    <property type="match status" value="1"/>
</dbReference>
<keyword evidence="1" id="KW-0004">4Fe-4S</keyword>
<protein>
    <submittedName>
        <fullName evidence="6 7">Endonuclease</fullName>
    </submittedName>
</protein>
<evidence type="ECO:0000256" key="2">
    <source>
        <dbReference type="ARBA" id="ARBA00022723"/>
    </source>
</evidence>
<keyword evidence="9" id="KW-1185">Reference proteome</keyword>
<evidence type="ECO:0000256" key="4">
    <source>
        <dbReference type="ARBA" id="ARBA00023014"/>
    </source>
</evidence>
<dbReference type="GeneID" id="71516249"/>
<accession>A0AAC9J5V3</accession>
<keyword evidence="4" id="KW-0411">Iron-sulfur</keyword>
<keyword evidence="3" id="KW-0408">Iron</keyword>
<dbReference type="AlphaFoldDB" id="A0AAC9J5V3"/>
<evidence type="ECO:0000256" key="3">
    <source>
        <dbReference type="ARBA" id="ARBA00023004"/>
    </source>
</evidence>
<keyword evidence="6" id="KW-0255">Endonuclease</keyword>
<evidence type="ECO:0000313" key="7">
    <source>
        <dbReference type="EMBL" id="MBD1223559.1"/>
    </source>
</evidence>
<dbReference type="RefSeq" id="WP_071649798.1">
    <property type="nucleotide sequence ID" value="NZ_CP017962.1"/>
</dbReference>
<dbReference type="EMBL" id="JACWEZ010000007">
    <property type="protein sequence ID" value="MBD1223559.1"/>
    <property type="molecule type" value="Genomic_DNA"/>
</dbReference>
<dbReference type="PIRSF" id="PIRSF001435">
    <property type="entry name" value="Nth"/>
    <property type="match status" value="1"/>
</dbReference>
<proteinExistence type="predicted"/>
<dbReference type="Gene3D" id="1.10.1670.10">
    <property type="entry name" value="Helix-hairpin-Helix base-excision DNA repair enzymes (C-terminal)"/>
    <property type="match status" value="1"/>
</dbReference>
<dbReference type="InterPro" id="IPR023170">
    <property type="entry name" value="HhH_base_excis_C"/>
</dbReference>
<gene>
    <name evidence="6" type="ORF">BME96_17720</name>
    <name evidence="7" type="ORF">IC602_13215</name>
</gene>
<dbReference type="Gene3D" id="1.10.340.30">
    <property type="entry name" value="Hypothetical protein, domain 2"/>
    <property type="match status" value="1"/>
</dbReference>
<dbReference type="SUPFAM" id="SSF48150">
    <property type="entry name" value="DNA-glycosylase"/>
    <property type="match status" value="1"/>
</dbReference>
<dbReference type="GO" id="GO:0046872">
    <property type="term" value="F:metal ion binding"/>
    <property type="evidence" value="ECO:0007669"/>
    <property type="project" value="UniProtKB-KW"/>
</dbReference>
<evidence type="ECO:0000313" key="9">
    <source>
        <dbReference type="Proteomes" id="UP000621631"/>
    </source>
</evidence>
<dbReference type="KEGG" id="vhl:BME96_17720"/>
<dbReference type="GO" id="GO:0051539">
    <property type="term" value="F:4 iron, 4 sulfur cluster binding"/>
    <property type="evidence" value="ECO:0007669"/>
    <property type="project" value="UniProtKB-KW"/>
</dbReference>
<reference evidence="6 8" key="1">
    <citation type="submission" date="2016-11" db="EMBL/GenBank/DDBJ databases">
        <title>Complete genome sequencing of Virgibacillus halodenitrificans PDB-F2.</title>
        <authorList>
            <person name="Sun Z."/>
            <person name="Zhou Y."/>
            <person name="Li H."/>
        </authorList>
    </citation>
    <scope>NUCLEOTIDE SEQUENCE [LARGE SCALE GENOMIC DNA]</scope>
    <source>
        <strain evidence="6 8">PDB-F2</strain>
    </source>
</reference>
<dbReference type="InterPro" id="IPR011257">
    <property type="entry name" value="DNA_glycosylase"/>
</dbReference>
<dbReference type="Proteomes" id="UP000182945">
    <property type="component" value="Chromosome"/>
</dbReference>
<keyword evidence="6" id="KW-0378">Hydrolase</keyword>
<dbReference type="EMBL" id="CP017962">
    <property type="protein sequence ID" value="APC49925.1"/>
    <property type="molecule type" value="Genomic_DNA"/>
</dbReference>
<evidence type="ECO:0000313" key="8">
    <source>
        <dbReference type="Proteomes" id="UP000182945"/>
    </source>
</evidence>
<dbReference type="SMART" id="SM00478">
    <property type="entry name" value="ENDO3c"/>
    <property type="match status" value="1"/>
</dbReference>
<dbReference type="PANTHER" id="PTHR10359:SF19">
    <property type="entry name" value="DNA REPAIR GLYCOSYLASE MJ1434-RELATED"/>
    <property type="match status" value="1"/>
</dbReference>
<reference evidence="7 9" key="2">
    <citation type="submission" date="2020-09" db="EMBL/GenBank/DDBJ databases">
        <title>Draft Genome Sequences of Oil-Oxidizing Bacteria Halomonas titanicae, Marinobacter lutaoensis, and Virgibacillus halodenitrificans Isolated from Highly Saline Environments.</title>
        <authorList>
            <person name="Grouzdev D.S."/>
            <person name="Sokolova D.S."/>
            <person name="Semenova E.M."/>
            <person name="Borzenkov I.A."/>
            <person name="Bidzhieva S.K."/>
            <person name="Poltaraus A.B."/>
            <person name="Nazina T.N."/>
        </authorList>
    </citation>
    <scope>NUCLEOTIDE SEQUENCE [LARGE SCALE GENOMIC DNA]</scope>
    <source>
        <strain evidence="7 9">VKM B-3472D</strain>
    </source>
</reference>
<keyword evidence="6" id="KW-0540">Nuclease</keyword>
<keyword evidence="2" id="KW-0479">Metal-binding</keyword>